<organism evidence="2 3">
    <name type="scientific">Liparis tanakae</name>
    <name type="common">Tanaka's snailfish</name>
    <dbReference type="NCBI Taxonomy" id="230148"/>
    <lineage>
        <taxon>Eukaryota</taxon>
        <taxon>Metazoa</taxon>
        <taxon>Chordata</taxon>
        <taxon>Craniata</taxon>
        <taxon>Vertebrata</taxon>
        <taxon>Euteleostomi</taxon>
        <taxon>Actinopterygii</taxon>
        <taxon>Neopterygii</taxon>
        <taxon>Teleostei</taxon>
        <taxon>Neoteleostei</taxon>
        <taxon>Acanthomorphata</taxon>
        <taxon>Eupercaria</taxon>
        <taxon>Perciformes</taxon>
        <taxon>Cottioidei</taxon>
        <taxon>Cottales</taxon>
        <taxon>Liparidae</taxon>
        <taxon>Liparis</taxon>
    </lineage>
</organism>
<dbReference type="Proteomes" id="UP000314294">
    <property type="component" value="Unassembled WGS sequence"/>
</dbReference>
<dbReference type="EMBL" id="SRLO01001108">
    <property type="protein sequence ID" value="TNN41433.1"/>
    <property type="molecule type" value="Genomic_DNA"/>
</dbReference>
<evidence type="ECO:0000256" key="1">
    <source>
        <dbReference type="SAM" id="MobiDB-lite"/>
    </source>
</evidence>
<protein>
    <submittedName>
        <fullName evidence="2">Uncharacterized protein</fullName>
    </submittedName>
</protein>
<accession>A0A4Z2FL01</accession>
<proteinExistence type="predicted"/>
<comment type="caution">
    <text evidence="2">The sequence shown here is derived from an EMBL/GenBank/DDBJ whole genome shotgun (WGS) entry which is preliminary data.</text>
</comment>
<feature type="compositionally biased region" description="Low complexity" evidence="1">
    <location>
        <begin position="53"/>
        <end position="63"/>
    </location>
</feature>
<evidence type="ECO:0000313" key="2">
    <source>
        <dbReference type="EMBL" id="TNN41433.1"/>
    </source>
</evidence>
<dbReference type="AlphaFoldDB" id="A0A4Z2FL01"/>
<reference evidence="2 3" key="1">
    <citation type="submission" date="2019-03" db="EMBL/GenBank/DDBJ databases">
        <title>First draft genome of Liparis tanakae, snailfish: a comprehensive survey of snailfish specific genes.</title>
        <authorList>
            <person name="Kim W."/>
            <person name="Song I."/>
            <person name="Jeong J.-H."/>
            <person name="Kim D."/>
            <person name="Kim S."/>
            <person name="Ryu S."/>
            <person name="Song J.Y."/>
            <person name="Lee S.K."/>
        </authorList>
    </citation>
    <scope>NUCLEOTIDE SEQUENCE [LARGE SCALE GENOMIC DNA]</scope>
    <source>
        <tissue evidence="2">Muscle</tissue>
    </source>
</reference>
<name>A0A4Z2FL01_9TELE</name>
<sequence length="107" mass="11463">MCFDTHGYTSISTLLEKESQKPAPLFDLQGVEVSSPALGGGLTNEKKDPKWEPVSPLSPSSSPLLVLPKVPPSLKAPHRVPDGVAVQVQSVPRSIRLTQDRASRPAL</sequence>
<evidence type="ECO:0000313" key="3">
    <source>
        <dbReference type="Proteomes" id="UP000314294"/>
    </source>
</evidence>
<gene>
    <name evidence="2" type="ORF">EYF80_048395</name>
</gene>
<keyword evidence="3" id="KW-1185">Reference proteome</keyword>
<feature type="region of interest" description="Disordered" evidence="1">
    <location>
        <begin position="34"/>
        <end position="63"/>
    </location>
</feature>